<dbReference type="Gene3D" id="2.60.40.1180">
    <property type="entry name" value="Golgi alpha-mannosidase II"/>
    <property type="match status" value="1"/>
</dbReference>
<dbReference type="GO" id="GO:0046872">
    <property type="term" value="F:metal ion binding"/>
    <property type="evidence" value="ECO:0007669"/>
    <property type="project" value="UniProtKB-KW"/>
</dbReference>
<reference evidence="13 14" key="1">
    <citation type="submission" date="2011-04" db="EMBL/GenBank/DDBJ databases">
        <title>Complete sequence of Cellulomonas fimi ATCC 484.</title>
        <authorList>
            <consortium name="US DOE Joint Genome Institute"/>
            <person name="Lucas S."/>
            <person name="Han J."/>
            <person name="Lapidus A."/>
            <person name="Cheng J.-F."/>
            <person name="Goodwin L."/>
            <person name="Pitluck S."/>
            <person name="Peters L."/>
            <person name="Chertkov O."/>
            <person name="Detter J.C."/>
            <person name="Han C."/>
            <person name="Tapia R."/>
            <person name="Land M."/>
            <person name="Hauser L."/>
            <person name="Kyrpides N."/>
            <person name="Ivanova N."/>
            <person name="Ovchinnikova G."/>
            <person name="Pagani I."/>
            <person name="Mead D."/>
            <person name="Brumm P."/>
            <person name="Woyke T."/>
        </authorList>
    </citation>
    <scope>NUCLEOTIDE SEQUENCE [LARGE SCALE GENOMIC DNA]</scope>
    <source>
        <strain evidence="14">ATCC 484 / DSM 20113 / JCM 1341 / NBRC 15513 / NCIMB 8980 / NCTC 7547</strain>
    </source>
</reference>
<dbReference type="InterPro" id="IPR013529">
    <property type="entry name" value="Glyco_hydro_42_N"/>
</dbReference>
<dbReference type="SUPFAM" id="SSF52317">
    <property type="entry name" value="Class I glutamine amidotransferase-like"/>
    <property type="match status" value="1"/>
</dbReference>
<dbReference type="InterPro" id="IPR003476">
    <property type="entry name" value="Glyco_hydro_42"/>
</dbReference>
<dbReference type="Gene3D" id="3.40.50.880">
    <property type="match status" value="1"/>
</dbReference>
<dbReference type="Pfam" id="PF08532">
    <property type="entry name" value="Glyco_hydro_42M"/>
    <property type="match status" value="1"/>
</dbReference>
<feature type="active site" description="Proton donor" evidence="7">
    <location>
        <position position="154"/>
    </location>
</feature>
<keyword evidence="5 6" id="KW-0326">Glycosidase</keyword>
<sequence>MSGLDTLTAPRGVLYGGDWNPEQWTPDVWREDVALMQAAGVNLVSVGIFSWATLEPEPGRFELAWLDEVLDLLHGAGVAVDLATPCASPPPWLAHRFPETCAVDAQGVRMSVGSRNHFCPGSQVYRDHVARVVQVLVDRYAEHPAVAMWHVGNEFGQTCWCDLCAQRLRTWLRDRYGDVDALNAAWATAFWSQRYSSFDEVVPPRTAPYLHNPAAELDFRRFTSDQLREVHREQVAIIRERSAAPVTTNFMNFFPGVDQHAWADDVDVVADDCYTDPADPASPARAALAHDLVRGVRRGEPWLLMEQAAGAVNWRAHNVPKSTRTMVLDSLRAVAHGADGVCYFQWRASTGGAERFHSAMVPHAGPDTDLHRAVRAQGALLQRLRPVAGTRVDARVALVFDWPAWWAGELLPARPSARLDVLGQLAAYHEPLWRAGVATDVVPPSADLDRYDVVVVPSLHAVDDASAANVATVPARGGVLLVGPFSGVADEHARVRRGRFPVPWTGVLGASGEDWRPLDDAGVTVASDRYGTFTATTWSEHVRTDGAEVLATYADGDLAGHPALLRRRDPGGGEAWYVTTVPPRDVLAAVLADALAAAGVAAPLVDLPEDVEAARRGDVLFLLNRSRSPRAVPLPAWAAGSTDLLTGDAVADELHLPAEGAAALLAPTEETP</sequence>
<dbReference type="CDD" id="cd03143">
    <property type="entry name" value="A4_beta-galactosidase_middle_domain"/>
    <property type="match status" value="1"/>
</dbReference>
<feature type="binding site" evidence="9">
    <location>
        <position position="119"/>
    </location>
    <ligand>
        <name>Zn(2+)</name>
        <dbReference type="ChEBI" id="CHEBI:29105"/>
    </ligand>
</feature>
<evidence type="ECO:0000256" key="5">
    <source>
        <dbReference type="ARBA" id="ARBA00023295"/>
    </source>
</evidence>
<feature type="binding site" evidence="8">
    <location>
        <position position="153"/>
    </location>
    <ligand>
        <name>substrate</name>
    </ligand>
</feature>
<evidence type="ECO:0000256" key="9">
    <source>
        <dbReference type="PIRSR" id="PIRSR001084-3"/>
    </source>
</evidence>
<dbReference type="PIRSF" id="PIRSF001084">
    <property type="entry name" value="B-galactosidase"/>
    <property type="match status" value="1"/>
</dbReference>
<evidence type="ECO:0000256" key="2">
    <source>
        <dbReference type="ARBA" id="ARBA00005940"/>
    </source>
</evidence>
<organism evidence="13 14">
    <name type="scientific">Cellulomonas fimi (strain ATCC 484 / DSM 20113 / JCM 1341 / CCUG 24087 / LMG 16345 / NBRC 15513 / NCIMB 8980 / NCTC 7547 / NRS-133)</name>
    <dbReference type="NCBI Taxonomy" id="590998"/>
    <lineage>
        <taxon>Bacteria</taxon>
        <taxon>Bacillati</taxon>
        <taxon>Actinomycetota</taxon>
        <taxon>Actinomycetes</taxon>
        <taxon>Micrococcales</taxon>
        <taxon>Cellulomonadaceae</taxon>
        <taxon>Cellulomonas</taxon>
    </lineage>
</organism>
<evidence type="ECO:0000256" key="8">
    <source>
        <dbReference type="PIRSR" id="PIRSR001084-2"/>
    </source>
</evidence>
<evidence type="ECO:0000313" key="13">
    <source>
        <dbReference type="EMBL" id="AEE46909.1"/>
    </source>
</evidence>
<comment type="similarity">
    <text evidence="2 6">Belongs to the glycosyl hydrolase 42 family.</text>
</comment>
<keyword evidence="14" id="KW-1185">Reference proteome</keyword>
<dbReference type="GO" id="GO:0009341">
    <property type="term" value="C:beta-galactosidase complex"/>
    <property type="evidence" value="ECO:0007669"/>
    <property type="project" value="InterPro"/>
</dbReference>
<dbReference type="InterPro" id="IPR013780">
    <property type="entry name" value="Glyco_hydro_b"/>
</dbReference>
<evidence type="ECO:0000256" key="1">
    <source>
        <dbReference type="ARBA" id="ARBA00001412"/>
    </source>
</evidence>
<keyword evidence="4 6" id="KW-0378">Hydrolase</keyword>
<dbReference type="GO" id="GO:0006012">
    <property type="term" value="P:galactose metabolic process"/>
    <property type="evidence" value="ECO:0007669"/>
    <property type="project" value="InterPro"/>
</dbReference>
<comment type="catalytic activity">
    <reaction evidence="1 6">
        <text>Hydrolysis of terminal non-reducing beta-D-galactose residues in beta-D-galactosides.</text>
        <dbReference type="EC" id="3.2.1.23"/>
    </reaction>
</comment>
<dbReference type="InterPro" id="IPR029062">
    <property type="entry name" value="Class_I_gatase-like"/>
</dbReference>
<feature type="active site" description="Nucleophile" evidence="7">
    <location>
        <position position="306"/>
    </location>
</feature>
<feature type="binding site" evidence="9">
    <location>
        <position position="164"/>
    </location>
    <ligand>
        <name>Zn(2+)</name>
        <dbReference type="ChEBI" id="CHEBI:29105"/>
    </ligand>
</feature>
<dbReference type="InterPro" id="IPR013739">
    <property type="entry name" value="Beta_galactosidase_C"/>
</dbReference>
<evidence type="ECO:0000259" key="11">
    <source>
        <dbReference type="Pfam" id="PF08532"/>
    </source>
</evidence>
<dbReference type="PANTHER" id="PTHR36447:SF1">
    <property type="entry name" value="BETA-GALACTOSIDASE GANA"/>
    <property type="match status" value="1"/>
</dbReference>
<feature type="binding site" evidence="9">
    <location>
        <position position="159"/>
    </location>
    <ligand>
        <name>Zn(2+)</name>
        <dbReference type="ChEBI" id="CHEBI:29105"/>
    </ligand>
</feature>
<evidence type="ECO:0000313" key="14">
    <source>
        <dbReference type="Proteomes" id="UP000008460"/>
    </source>
</evidence>
<accession>F4H7E8</accession>
<feature type="domain" description="Beta-galactosidase C-terminal" evidence="12">
    <location>
        <begin position="610"/>
        <end position="658"/>
    </location>
</feature>
<gene>
    <name evidence="13" type="ordered locus">Celf_2785</name>
</gene>
<evidence type="ECO:0000256" key="7">
    <source>
        <dbReference type="PIRSR" id="PIRSR001084-1"/>
    </source>
</evidence>
<feature type="binding site" evidence="9">
    <location>
        <position position="161"/>
    </location>
    <ligand>
        <name>Zn(2+)</name>
        <dbReference type="ChEBI" id="CHEBI:29105"/>
    </ligand>
</feature>
<keyword evidence="9" id="KW-0862">Zinc</keyword>
<feature type="domain" description="Beta-galactosidase trimerisation" evidence="11">
    <location>
        <begin position="394"/>
        <end position="600"/>
    </location>
</feature>
<dbReference type="Gene3D" id="3.20.20.80">
    <property type="entry name" value="Glycosidases"/>
    <property type="match status" value="1"/>
</dbReference>
<dbReference type="SMR" id="F4H7E8"/>
<dbReference type="KEGG" id="cfi:Celf_2785"/>
<dbReference type="EMBL" id="CP002666">
    <property type="protein sequence ID" value="AEE46909.1"/>
    <property type="molecule type" value="Genomic_DNA"/>
</dbReference>
<feature type="domain" description="Glycoside hydrolase family 42 N-terminal" evidence="10">
    <location>
        <begin position="18"/>
        <end position="382"/>
    </location>
</feature>
<dbReference type="STRING" id="590998.Celf_2785"/>
<dbReference type="Proteomes" id="UP000008460">
    <property type="component" value="Chromosome"/>
</dbReference>
<dbReference type="Pfam" id="PF08533">
    <property type="entry name" value="Glyco_hydro_42C"/>
    <property type="match status" value="1"/>
</dbReference>
<evidence type="ECO:0000256" key="4">
    <source>
        <dbReference type="ARBA" id="ARBA00022801"/>
    </source>
</evidence>
<dbReference type="eggNOG" id="COG1874">
    <property type="taxonomic scope" value="Bacteria"/>
</dbReference>
<dbReference type="InterPro" id="IPR013738">
    <property type="entry name" value="Beta_galactosidase_Trimer"/>
</dbReference>
<protein>
    <recommendedName>
        <fullName evidence="3 6">Beta-galactosidase</fullName>
        <shortName evidence="6">Beta-gal</shortName>
        <ecNumber evidence="3 6">3.2.1.23</ecNumber>
    </recommendedName>
</protein>
<keyword evidence="9" id="KW-0479">Metal-binding</keyword>
<dbReference type="RefSeq" id="WP_013771935.1">
    <property type="nucleotide sequence ID" value="NC_015514.1"/>
</dbReference>
<proteinExistence type="inferred from homology"/>
<dbReference type="SUPFAM" id="SSF51445">
    <property type="entry name" value="(Trans)glycosidases"/>
    <property type="match status" value="1"/>
</dbReference>
<dbReference type="PANTHER" id="PTHR36447">
    <property type="entry name" value="BETA-GALACTOSIDASE GANA"/>
    <property type="match status" value="1"/>
</dbReference>
<dbReference type="GO" id="GO:0004565">
    <property type="term" value="F:beta-galactosidase activity"/>
    <property type="evidence" value="ECO:0007669"/>
    <property type="project" value="UniProtKB-EC"/>
</dbReference>
<evidence type="ECO:0000259" key="12">
    <source>
        <dbReference type="Pfam" id="PF08533"/>
    </source>
</evidence>
<evidence type="ECO:0000259" key="10">
    <source>
        <dbReference type="Pfam" id="PF02449"/>
    </source>
</evidence>
<dbReference type="AlphaFoldDB" id="F4H7E8"/>
<feature type="binding site" evidence="8">
    <location>
        <position position="314"/>
    </location>
    <ligand>
        <name>substrate</name>
    </ligand>
</feature>
<dbReference type="InterPro" id="IPR017853">
    <property type="entry name" value="GH"/>
</dbReference>
<dbReference type="EC" id="3.2.1.23" evidence="3 6"/>
<evidence type="ECO:0000256" key="3">
    <source>
        <dbReference type="ARBA" id="ARBA00012756"/>
    </source>
</evidence>
<dbReference type="Pfam" id="PF02449">
    <property type="entry name" value="Glyco_hydro_42"/>
    <property type="match status" value="1"/>
</dbReference>
<dbReference type="HOGENOM" id="CLU_012430_1_1_11"/>
<evidence type="ECO:0000256" key="6">
    <source>
        <dbReference type="PIRNR" id="PIRNR001084"/>
    </source>
</evidence>
<name>F4H7E8_CELFA</name>
<feature type="binding site" evidence="8">
    <location>
        <position position="115"/>
    </location>
    <ligand>
        <name>substrate</name>
    </ligand>
</feature>